<organism evidence="2 3">
    <name type="scientific">Hoeflea poritis</name>
    <dbReference type="NCBI Taxonomy" id="2993659"/>
    <lineage>
        <taxon>Bacteria</taxon>
        <taxon>Pseudomonadati</taxon>
        <taxon>Pseudomonadota</taxon>
        <taxon>Alphaproteobacteria</taxon>
        <taxon>Hyphomicrobiales</taxon>
        <taxon>Rhizobiaceae</taxon>
        <taxon>Hoeflea</taxon>
    </lineage>
</organism>
<dbReference type="RefSeq" id="WP_271087500.1">
    <property type="nucleotide sequence ID" value="NZ_JAPJZH010000001.1"/>
</dbReference>
<comment type="caution">
    <text evidence="2">The sequence shown here is derived from an EMBL/GenBank/DDBJ whole genome shotgun (WGS) entry which is preliminary data.</text>
</comment>
<keyword evidence="3" id="KW-1185">Reference proteome</keyword>
<evidence type="ECO:0000313" key="2">
    <source>
        <dbReference type="EMBL" id="MDA4843982.1"/>
    </source>
</evidence>
<accession>A0ABT4VIM5</accession>
<proteinExistence type="predicted"/>
<dbReference type="Proteomes" id="UP001148313">
    <property type="component" value="Unassembled WGS sequence"/>
</dbReference>
<sequence>MTTLQNPPTPDRRIDDRSEQGIADKKTRDARKNGGQGTQDVGEADPIADIIERSNVEQAKRKRKLGLDPNL</sequence>
<evidence type="ECO:0000256" key="1">
    <source>
        <dbReference type="SAM" id="MobiDB-lite"/>
    </source>
</evidence>
<name>A0ABT4VIM5_9HYPH</name>
<dbReference type="EMBL" id="JAPJZH010000001">
    <property type="protein sequence ID" value="MDA4843982.1"/>
    <property type="molecule type" value="Genomic_DNA"/>
</dbReference>
<gene>
    <name evidence="2" type="ORF">OOZ53_01410</name>
</gene>
<reference evidence="2" key="1">
    <citation type="submission" date="2022-11" db="EMBL/GenBank/DDBJ databases">
        <title>Hoeflea poritis sp. nov., isolated from scleractinian coral Porites lutea.</title>
        <authorList>
            <person name="Zhang G."/>
            <person name="Wei Q."/>
            <person name="Cai L."/>
        </authorList>
    </citation>
    <scope>NUCLEOTIDE SEQUENCE</scope>
    <source>
        <strain evidence="2">E7-10</strain>
    </source>
</reference>
<evidence type="ECO:0000313" key="3">
    <source>
        <dbReference type="Proteomes" id="UP001148313"/>
    </source>
</evidence>
<protein>
    <submittedName>
        <fullName evidence="2">Uncharacterized protein</fullName>
    </submittedName>
</protein>
<feature type="region of interest" description="Disordered" evidence="1">
    <location>
        <begin position="1"/>
        <end position="49"/>
    </location>
</feature>
<feature type="compositionally biased region" description="Basic and acidic residues" evidence="1">
    <location>
        <begin position="10"/>
        <end position="32"/>
    </location>
</feature>